<keyword evidence="2" id="KW-0479">Metal-binding</keyword>
<dbReference type="CDD" id="cd00841">
    <property type="entry name" value="MPP_YfcE"/>
    <property type="match status" value="1"/>
</dbReference>
<organism evidence="4 5">
    <name type="scientific">Bacillus mesophilum</name>
    <dbReference type="NCBI Taxonomy" id="1071718"/>
    <lineage>
        <taxon>Bacteria</taxon>
        <taxon>Bacillati</taxon>
        <taxon>Bacillota</taxon>
        <taxon>Bacilli</taxon>
        <taxon>Bacillales</taxon>
        <taxon>Bacillaceae</taxon>
        <taxon>Bacillus</taxon>
    </lineage>
</organism>
<dbReference type="InterPro" id="IPR024654">
    <property type="entry name" value="Calcineurin-like_PHP_lpxH"/>
</dbReference>
<name>A0A7V7UWF1_9BACI</name>
<dbReference type="GO" id="GO:0046872">
    <property type="term" value="F:metal ion binding"/>
    <property type="evidence" value="ECO:0007669"/>
    <property type="project" value="UniProtKB-KW"/>
</dbReference>
<dbReference type="SUPFAM" id="SSF56300">
    <property type="entry name" value="Metallo-dependent phosphatases"/>
    <property type="match status" value="1"/>
</dbReference>
<comment type="caution">
    <text evidence="4">The sequence shown here is derived from an EMBL/GenBank/DDBJ whole genome shotgun (WGS) entry which is preliminary data.</text>
</comment>
<evidence type="ECO:0000256" key="2">
    <source>
        <dbReference type="RuleBase" id="RU362039"/>
    </source>
</evidence>
<dbReference type="InterPro" id="IPR041802">
    <property type="entry name" value="MPP_YfcE"/>
</dbReference>
<comment type="cofactor">
    <cofactor evidence="2">
        <name>a divalent metal cation</name>
        <dbReference type="ChEBI" id="CHEBI:60240"/>
    </cofactor>
</comment>
<sequence>MKILILSDSHGLTDELVSIKERHQDCAIMIHCGDSELEPNHPAMKGFTAVRGNCDFYGGYPEEIISLADGLKVLTVHGHLHSVKSSLMNLSYRAREKSANIVCFGHSHQLGAEIIDDILFINPGSISMPRGRVEKTYVILTIDQTELQLDVYETDGEKLDELCRNFSLPKE</sequence>
<dbReference type="AlphaFoldDB" id="A0A7V7UWF1"/>
<protein>
    <recommendedName>
        <fullName evidence="2">Phosphoesterase</fullName>
        <ecNumber evidence="2">3.1.4.-</ecNumber>
    </recommendedName>
</protein>
<proteinExistence type="inferred from homology"/>
<evidence type="ECO:0000256" key="1">
    <source>
        <dbReference type="ARBA" id="ARBA00008950"/>
    </source>
</evidence>
<dbReference type="Proteomes" id="UP000441354">
    <property type="component" value="Unassembled WGS sequence"/>
</dbReference>
<evidence type="ECO:0000313" key="4">
    <source>
        <dbReference type="EMBL" id="KAB2334136.1"/>
    </source>
</evidence>
<dbReference type="Gene3D" id="3.60.21.10">
    <property type="match status" value="1"/>
</dbReference>
<dbReference type="OrthoDB" id="9800565at2"/>
<dbReference type="InterPro" id="IPR029052">
    <property type="entry name" value="Metallo-depent_PP-like"/>
</dbReference>
<evidence type="ECO:0000313" key="5">
    <source>
        <dbReference type="Proteomes" id="UP000441354"/>
    </source>
</evidence>
<accession>A0A7V7UWF1</accession>
<reference evidence="4 5" key="1">
    <citation type="journal article" date="2014" name="Arch. Microbiol.">
        <title>Bacillus mesophilum sp. nov., strain IITR-54T, a novel 4-chlorobiphenyl dechlorinating bacterium.</title>
        <authorList>
            <person name="Manickam N."/>
            <person name="Singh N.K."/>
            <person name="Bajaj A."/>
            <person name="Kumar R.M."/>
            <person name="Kaur G."/>
            <person name="Kaur N."/>
            <person name="Bala M."/>
            <person name="Kumar A."/>
            <person name="Mayilraj S."/>
        </authorList>
    </citation>
    <scope>NUCLEOTIDE SEQUENCE [LARGE SCALE GENOMIC DNA]</scope>
    <source>
        <strain evidence="4 5">IITR-54</strain>
    </source>
</reference>
<dbReference type="Pfam" id="PF12850">
    <property type="entry name" value="Metallophos_2"/>
    <property type="match status" value="1"/>
</dbReference>
<dbReference type="NCBIfam" id="TIGR00040">
    <property type="entry name" value="yfcE"/>
    <property type="match status" value="1"/>
</dbReference>
<dbReference type="RefSeq" id="WP_151573470.1">
    <property type="nucleotide sequence ID" value="NZ_WBOT01000002.1"/>
</dbReference>
<dbReference type="EC" id="3.1.4.-" evidence="2"/>
<dbReference type="GO" id="GO:0016787">
    <property type="term" value="F:hydrolase activity"/>
    <property type="evidence" value="ECO:0007669"/>
    <property type="project" value="UniProtKB-UniRule"/>
</dbReference>
<evidence type="ECO:0000259" key="3">
    <source>
        <dbReference type="Pfam" id="PF12850"/>
    </source>
</evidence>
<gene>
    <name evidence="4" type="ORF">F7732_08675</name>
</gene>
<dbReference type="InterPro" id="IPR000979">
    <property type="entry name" value="Phosphodiesterase_MJ0936/Vps29"/>
</dbReference>
<dbReference type="EMBL" id="WBOT01000002">
    <property type="protein sequence ID" value="KAB2334136.1"/>
    <property type="molecule type" value="Genomic_DNA"/>
</dbReference>
<keyword evidence="5" id="KW-1185">Reference proteome</keyword>
<feature type="domain" description="Calcineurin-like phosphoesterase" evidence="3">
    <location>
        <begin position="1"/>
        <end position="144"/>
    </location>
</feature>
<dbReference type="PANTHER" id="PTHR11124">
    <property type="entry name" value="VACUOLAR SORTING PROTEIN VPS29"/>
    <property type="match status" value="1"/>
</dbReference>
<comment type="similarity">
    <text evidence="1 2">Belongs to the metallophosphoesterase superfamily. YfcE family.</text>
</comment>